<comment type="caution">
    <text evidence="11">The sequence shown here is derived from an EMBL/GenBank/DDBJ whole genome shotgun (WGS) entry which is preliminary data.</text>
</comment>
<keyword evidence="5 8" id="KW-0732">Signal</keyword>
<feature type="chain" id="PRO_5024330192" evidence="8">
    <location>
        <begin position="24"/>
        <end position="458"/>
    </location>
</feature>
<dbReference type="PANTHER" id="PTHR12147:SF26">
    <property type="entry name" value="PEPTIDASE M28 DOMAIN-CONTAINING PROTEIN"/>
    <property type="match status" value="1"/>
</dbReference>
<dbReference type="GO" id="GO:0006508">
    <property type="term" value="P:proteolysis"/>
    <property type="evidence" value="ECO:0007669"/>
    <property type="project" value="UniProtKB-KW"/>
</dbReference>
<dbReference type="GO" id="GO:0046872">
    <property type="term" value="F:metal ion binding"/>
    <property type="evidence" value="ECO:0007669"/>
    <property type="project" value="UniProtKB-KW"/>
</dbReference>
<dbReference type="SUPFAM" id="SSF53187">
    <property type="entry name" value="Zn-dependent exopeptidases"/>
    <property type="match status" value="1"/>
</dbReference>
<evidence type="ECO:0000256" key="1">
    <source>
        <dbReference type="ARBA" id="ARBA00005957"/>
    </source>
</evidence>
<dbReference type="Proteomes" id="UP000334990">
    <property type="component" value="Unassembled WGS sequence"/>
</dbReference>
<evidence type="ECO:0000259" key="10">
    <source>
        <dbReference type="Pfam" id="PF04389"/>
    </source>
</evidence>
<keyword evidence="2" id="KW-0031">Aminopeptidase</keyword>
<dbReference type="Gene3D" id="3.40.630.10">
    <property type="entry name" value="Zn peptidases"/>
    <property type="match status" value="1"/>
</dbReference>
<evidence type="ECO:0000313" key="11">
    <source>
        <dbReference type="EMBL" id="GES02116.1"/>
    </source>
</evidence>
<evidence type="ECO:0000259" key="9">
    <source>
        <dbReference type="Pfam" id="PF02225"/>
    </source>
</evidence>
<keyword evidence="3" id="KW-0645">Protease</keyword>
<name>A0A5M3W012_9ACTN</name>
<evidence type="ECO:0000256" key="2">
    <source>
        <dbReference type="ARBA" id="ARBA00022438"/>
    </source>
</evidence>
<comment type="similarity">
    <text evidence="1">Belongs to the peptidase M28 family. M28A subfamily.</text>
</comment>
<evidence type="ECO:0000256" key="7">
    <source>
        <dbReference type="ARBA" id="ARBA00022833"/>
    </source>
</evidence>
<evidence type="ECO:0000256" key="8">
    <source>
        <dbReference type="SAM" id="SignalP"/>
    </source>
</evidence>
<dbReference type="GO" id="GO:0004177">
    <property type="term" value="F:aminopeptidase activity"/>
    <property type="evidence" value="ECO:0007669"/>
    <property type="project" value="UniProtKB-KW"/>
</dbReference>
<feature type="domain" description="Peptidase M28" evidence="10">
    <location>
        <begin position="233"/>
        <end position="449"/>
    </location>
</feature>
<dbReference type="GO" id="GO:0008235">
    <property type="term" value="F:metalloexopeptidase activity"/>
    <property type="evidence" value="ECO:0007669"/>
    <property type="project" value="InterPro"/>
</dbReference>
<keyword evidence="7" id="KW-0862">Zinc</keyword>
<keyword evidence="4" id="KW-0479">Metal-binding</keyword>
<dbReference type="Pfam" id="PF04389">
    <property type="entry name" value="Peptidase_M28"/>
    <property type="match status" value="1"/>
</dbReference>
<dbReference type="InterPro" id="IPR046450">
    <property type="entry name" value="PA_dom_sf"/>
</dbReference>
<evidence type="ECO:0000256" key="3">
    <source>
        <dbReference type="ARBA" id="ARBA00022670"/>
    </source>
</evidence>
<dbReference type="InterPro" id="IPR007484">
    <property type="entry name" value="Peptidase_M28"/>
</dbReference>
<dbReference type="EMBL" id="BLAD01000055">
    <property type="protein sequence ID" value="GES02116.1"/>
    <property type="molecule type" value="Genomic_DNA"/>
</dbReference>
<dbReference type="InterPro" id="IPR045175">
    <property type="entry name" value="M28_fam"/>
</dbReference>
<proteinExistence type="inferred from homology"/>
<dbReference type="RefSeq" id="WP_170317014.1">
    <property type="nucleotide sequence ID" value="NZ_BAAABN010000034.1"/>
</dbReference>
<dbReference type="PANTHER" id="PTHR12147">
    <property type="entry name" value="METALLOPEPTIDASE M28 FAMILY MEMBER"/>
    <property type="match status" value="1"/>
</dbReference>
<gene>
    <name evidence="11" type="ORF">Acor_41810</name>
</gene>
<dbReference type="AlphaFoldDB" id="A0A5M3W012"/>
<accession>A0A5M3W012</accession>
<feature type="domain" description="PA" evidence="9">
    <location>
        <begin position="133"/>
        <end position="213"/>
    </location>
</feature>
<dbReference type="Pfam" id="PF02225">
    <property type="entry name" value="PA"/>
    <property type="match status" value="1"/>
</dbReference>
<protein>
    <submittedName>
        <fullName evidence="11">Amidohydrolase</fullName>
    </submittedName>
</protein>
<evidence type="ECO:0000256" key="4">
    <source>
        <dbReference type="ARBA" id="ARBA00022723"/>
    </source>
</evidence>
<evidence type="ECO:0000256" key="6">
    <source>
        <dbReference type="ARBA" id="ARBA00022801"/>
    </source>
</evidence>
<dbReference type="SUPFAM" id="SSF52025">
    <property type="entry name" value="PA domain"/>
    <property type="match status" value="1"/>
</dbReference>
<evidence type="ECO:0000313" key="12">
    <source>
        <dbReference type="Proteomes" id="UP000334990"/>
    </source>
</evidence>
<feature type="signal peptide" evidence="8">
    <location>
        <begin position="1"/>
        <end position="23"/>
    </location>
</feature>
<dbReference type="CDD" id="cd03876">
    <property type="entry name" value="M28_SGAP_like"/>
    <property type="match status" value="1"/>
</dbReference>
<dbReference type="InterPro" id="IPR003137">
    <property type="entry name" value="PA_domain"/>
</dbReference>
<keyword evidence="12" id="KW-1185">Reference proteome</keyword>
<dbReference type="Gene3D" id="3.50.30.30">
    <property type="match status" value="1"/>
</dbReference>
<dbReference type="InterPro" id="IPR041756">
    <property type="entry name" value="M28_SGAP-like"/>
</dbReference>
<organism evidence="11 12">
    <name type="scientific">Acrocarpospora corrugata</name>
    <dbReference type="NCBI Taxonomy" id="35763"/>
    <lineage>
        <taxon>Bacteria</taxon>
        <taxon>Bacillati</taxon>
        <taxon>Actinomycetota</taxon>
        <taxon>Actinomycetes</taxon>
        <taxon>Streptosporangiales</taxon>
        <taxon>Streptosporangiaceae</taxon>
        <taxon>Acrocarpospora</taxon>
    </lineage>
</organism>
<reference evidence="11 12" key="1">
    <citation type="submission" date="2019-10" db="EMBL/GenBank/DDBJ databases">
        <title>Whole genome shotgun sequence of Acrocarpospora corrugata NBRC 13972.</title>
        <authorList>
            <person name="Ichikawa N."/>
            <person name="Kimura A."/>
            <person name="Kitahashi Y."/>
            <person name="Komaki H."/>
            <person name="Oguchi A."/>
        </authorList>
    </citation>
    <scope>NUCLEOTIDE SEQUENCE [LARGE SCALE GENOMIC DNA]</scope>
    <source>
        <strain evidence="11 12">NBRC 13972</strain>
    </source>
</reference>
<evidence type="ECO:0000256" key="5">
    <source>
        <dbReference type="ARBA" id="ARBA00022729"/>
    </source>
</evidence>
<keyword evidence="6 11" id="KW-0378">Hydrolase</keyword>
<sequence>MRLLLTAVLSLAVNVVTPGPANADDTNPSSQLVEEMSGTNLVRHLQAFQDIADRNGGNRAAGTPGYDESADYVESQLKSAGYEVISDPFEFMYFKELAPAQLKLTNKYPAGGPAAPPQAISAITIRHSGSGRVTGPVRDASAGCLPTDFAGFEVGAVAKVVRGTCTFQQKISNAVAAGAAAVVVVNDREGDLRGGLELPATVPVVGVRKQDGAMDGQVEVVTSTVSERRVTRNLIVQTPHGRTDEVVMVGAHLDSVTEGPGVNDNGSGSAAVLELALRLARFQPDRAVRLVWWSAEEVGLLGSLHYVSALPQRERENIALYLNFDMIASPNGIYGIFDGDDSDLIGKGPGPLGSEEIERTFEEYFDSRSLPHVGTDFSGRSDYGPFIAVGVPAGGLFTGAEDRKTAEQVAFFGGIADAPLDPCYHQVCDTIKNVDLAALDVNADALAHVVGQYAFHDR</sequence>